<evidence type="ECO:0000313" key="2">
    <source>
        <dbReference type="EMBL" id="VEH86071.1"/>
    </source>
</evidence>
<proteinExistence type="predicted"/>
<dbReference type="AlphaFoldDB" id="A0A0W0R0V6"/>
<dbReference type="Pfam" id="PF04026">
    <property type="entry name" value="SpoVG"/>
    <property type="match status" value="1"/>
</dbReference>
<evidence type="ECO:0000313" key="4">
    <source>
        <dbReference type="Proteomes" id="UP000281170"/>
    </source>
</evidence>
<protein>
    <submittedName>
        <fullName evidence="1">Putative septation protein SpoVG</fullName>
    </submittedName>
</protein>
<accession>A0A0W0R0V6</accession>
<dbReference type="Gene3D" id="3.30.1120.40">
    <property type="entry name" value="Stage V sporulation protein G"/>
    <property type="match status" value="1"/>
</dbReference>
<dbReference type="SUPFAM" id="SSF160537">
    <property type="entry name" value="SpoVG-like"/>
    <property type="match status" value="1"/>
</dbReference>
<organism evidence="1 3">
    <name type="scientific">Legionella adelaidensis</name>
    <dbReference type="NCBI Taxonomy" id="45056"/>
    <lineage>
        <taxon>Bacteria</taxon>
        <taxon>Pseudomonadati</taxon>
        <taxon>Pseudomonadota</taxon>
        <taxon>Gammaproteobacteria</taxon>
        <taxon>Legionellales</taxon>
        <taxon>Legionellaceae</taxon>
        <taxon>Legionella</taxon>
    </lineage>
</organism>
<dbReference type="RefSeq" id="WP_058462963.1">
    <property type="nucleotide sequence ID" value="NZ_CAAAHS010000001.1"/>
</dbReference>
<dbReference type="EMBL" id="LR134433">
    <property type="protein sequence ID" value="VEH86071.1"/>
    <property type="molecule type" value="Genomic_DNA"/>
</dbReference>
<gene>
    <name evidence="1" type="primary">spoVG</name>
    <name evidence="1" type="ORF">Lade_1897</name>
    <name evidence="2" type="ORF">NCTC12735_01717</name>
</gene>
<dbReference type="STRING" id="45056.Lade_1897"/>
<geneLocation type="plasmid" evidence="2 4">
    <name>24</name>
</geneLocation>
<dbReference type="KEGG" id="ladl:NCTC12735_01717"/>
<dbReference type="InterPro" id="IPR036751">
    <property type="entry name" value="SpoVG_sf"/>
</dbReference>
<dbReference type="Proteomes" id="UP000054859">
    <property type="component" value="Unassembled WGS sequence"/>
</dbReference>
<dbReference type="InterPro" id="IPR007170">
    <property type="entry name" value="SpoVG"/>
</dbReference>
<keyword evidence="3" id="KW-1185">Reference proteome</keyword>
<keyword evidence="2" id="KW-0614">Plasmid</keyword>
<sequence length="96" mass="10855">MKISEVHIEFIKPRDGLIGFASLVIEDSFYISSVAIHKKLNGDGYRLTYPSKGNFTICHPINKTVSQEIETAIFSKLKNVMNKVNQNVQILQFPPC</sequence>
<evidence type="ECO:0000313" key="3">
    <source>
        <dbReference type="Proteomes" id="UP000054859"/>
    </source>
</evidence>
<dbReference type="EMBL" id="LNKA01000019">
    <property type="protein sequence ID" value="KTC64603.1"/>
    <property type="molecule type" value="Genomic_DNA"/>
</dbReference>
<evidence type="ECO:0000313" key="1">
    <source>
        <dbReference type="EMBL" id="KTC64603.1"/>
    </source>
</evidence>
<reference evidence="1 3" key="1">
    <citation type="submission" date="2015-11" db="EMBL/GenBank/DDBJ databases">
        <title>Identification of large and diverse effector repertoires of 38 Legionella species.</title>
        <authorList>
            <person name="Burstein D."/>
            <person name="Amaro F."/>
            <person name="Zusman T."/>
            <person name="Lifshitz Z."/>
            <person name="Cohen O."/>
            <person name="Gilbert J.A."/>
            <person name="Pupko T."/>
            <person name="Shuman H.A."/>
            <person name="Segal G."/>
        </authorList>
    </citation>
    <scope>NUCLEOTIDE SEQUENCE [LARGE SCALE GENOMIC DNA]</scope>
    <source>
        <strain evidence="1 3">1762-AUS-E</strain>
    </source>
</reference>
<reference evidence="2 4" key="2">
    <citation type="submission" date="2018-12" db="EMBL/GenBank/DDBJ databases">
        <authorList>
            <consortium name="Pathogen Informatics"/>
        </authorList>
    </citation>
    <scope>NUCLEOTIDE SEQUENCE [LARGE SCALE GENOMIC DNA]</scope>
    <source>
        <strain evidence="2 4">NCTC12735</strain>
        <plasmid evidence="4">24</plasmid>
    </source>
</reference>
<dbReference type="Proteomes" id="UP000281170">
    <property type="component" value="Plasmid 24"/>
</dbReference>
<name>A0A0W0R0V6_9GAMM</name>
<dbReference type="GO" id="GO:0030435">
    <property type="term" value="P:sporulation resulting in formation of a cellular spore"/>
    <property type="evidence" value="ECO:0007669"/>
    <property type="project" value="InterPro"/>
</dbReference>